<comment type="caution">
    <text evidence="1">The sequence shown here is derived from an EMBL/GenBank/DDBJ whole genome shotgun (WGS) entry which is preliminary data.</text>
</comment>
<sequence length="251" mass="28041">MASSVAPVMPSNVSGDADEGPKISFVVGPTQEIFSIAVDLVRKVCKFLDNRPGNTELGYDPIVLKDVDTHIFHIFYLWSSCRDLVLLEYMIMVVGGTPRRIMYDKMFMQLVQCYCLGLTLDSAEFQNAVMDFIVRTAVTVHFEQGGMRLGMETDQIIAVYENTVAGSPLRQFVLDSQTTCTDIEKWIEDCDISDSNSLENFTELTVMLATVVDGEFISQEKLLPWVKDPCSYHVHPHAAAGYSCSRARVGQ</sequence>
<dbReference type="Proteomes" id="UP001629113">
    <property type="component" value="Unassembled WGS sequence"/>
</dbReference>
<evidence type="ECO:0000313" key="2">
    <source>
        <dbReference type="Proteomes" id="UP001629113"/>
    </source>
</evidence>
<proteinExistence type="predicted"/>
<gene>
    <name evidence="1" type="ORF">PVAG01_02119</name>
</gene>
<keyword evidence="2" id="KW-1185">Reference proteome</keyword>
<evidence type="ECO:0000313" key="1">
    <source>
        <dbReference type="EMBL" id="KAL3425328.1"/>
    </source>
</evidence>
<organism evidence="1 2">
    <name type="scientific">Phlyctema vagabunda</name>
    <dbReference type="NCBI Taxonomy" id="108571"/>
    <lineage>
        <taxon>Eukaryota</taxon>
        <taxon>Fungi</taxon>
        <taxon>Dikarya</taxon>
        <taxon>Ascomycota</taxon>
        <taxon>Pezizomycotina</taxon>
        <taxon>Leotiomycetes</taxon>
        <taxon>Helotiales</taxon>
        <taxon>Dermateaceae</taxon>
        <taxon>Phlyctema</taxon>
    </lineage>
</organism>
<accession>A0ABR4PPN4</accession>
<reference evidence="1 2" key="1">
    <citation type="submission" date="2024-06" db="EMBL/GenBank/DDBJ databases">
        <title>Complete genome of Phlyctema vagabunda strain 19-DSS-EL-015.</title>
        <authorList>
            <person name="Fiorenzani C."/>
        </authorList>
    </citation>
    <scope>NUCLEOTIDE SEQUENCE [LARGE SCALE GENOMIC DNA]</scope>
    <source>
        <strain evidence="1 2">19-DSS-EL-015</strain>
    </source>
</reference>
<name>A0ABR4PPN4_9HELO</name>
<dbReference type="EMBL" id="JBFCZG010000002">
    <property type="protein sequence ID" value="KAL3425328.1"/>
    <property type="molecule type" value="Genomic_DNA"/>
</dbReference>
<protein>
    <submittedName>
        <fullName evidence="1">Uncharacterized protein</fullName>
    </submittedName>
</protein>